<protein>
    <submittedName>
        <fullName evidence="2">Flp pilus assembly protein TadB</fullName>
    </submittedName>
</protein>
<keyword evidence="1" id="KW-0472">Membrane</keyword>
<evidence type="ECO:0000256" key="1">
    <source>
        <dbReference type="SAM" id="Phobius"/>
    </source>
</evidence>
<keyword evidence="2" id="KW-0614">Plasmid</keyword>
<gene>
    <name evidence="2" type="ORF">ERICIII_04828</name>
</gene>
<dbReference type="EMBL" id="CP019656">
    <property type="protein sequence ID" value="AVF28832.1"/>
    <property type="molecule type" value="Genomic_DNA"/>
</dbReference>
<accession>A0A2L1U7D6</accession>
<feature type="transmembrane region" description="Helical" evidence="1">
    <location>
        <begin position="46"/>
        <end position="65"/>
    </location>
</feature>
<dbReference type="Proteomes" id="UP000239833">
    <property type="component" value="Plasmid unnamed1"/>
</dbReference>
<geneLocation type="plasmid" evidence="2">
    <name>unnamed1</name>
</geneLocation>
<evidence type="ECO:0000313" key="2">
    <source>
        <dbReference type="EMBL" id="AVF28832.1"/>
    </source>
</evidence>
<keyword evidence="1" id="KW-0812">Transmembrane</keyword>
<dbReference type="PROSITE" id="PS51257">
    <property type="entry name" value="PROKAR_LIPOPROTEIN"/>
    <property type="match status" value="1"/>
</dbReference>
<dbReference type="AlphaFoldDB" id="A0A2L1U7D6"/>
<evidence type="ECO:0000313" key="3">
    <source>
        <dbReference type="Proteomes" id="UP000239833"/>
    </source>
</evidence>
<name>A0A2L1U7D6_9BACL</name>
<sequence>MQQQKGKQSIWKDVKILFSGWSIAGCLLILFAISYAYLIVASGNKWLSLIASLLGSVILFLAFFVRNKKTRVYQNQLTELLKYATTMSFFLRSGKNVFYSLEESKKCVDLTIQQDIEKTIDILQKEARLDTSHFEKYDFPALHQFHRILNIKYEKGGNAEELFGQVLKSMNFEISKRDELYRKKKDIATQIYMLVGIVAIMPLLLASLTYNLYQQFLSYSIASNVIVISFYAAIIFNLHALQKKLSDISIRL</sequence>
<feature type="transmembrane region" description="Helical" evidence="1">
    <location>
        <begin position="216"/>
        <end position="241"/>
    </location>
</feature>
<keyword evidence="1" id="KW-1133">Transmembrane helix</keyword>
<feature type="transmembrane region" description="Helical" evidence="1">
    <location>
        <begin position="21"/>
        <end position="40"/>
    </location>
</feature>
<feature type="transmembrane region" description="Helical" evidence="1">
    <location>
        <begin position="191"/>
        <end position="210"/>
    </location>
</feature>
<organism evidence="2 3">
    <name type="scientific">Paenibacillus larvae subsp. larvae</name>
    <dbReference type="NCBI Taxonomy" id="147375"/>
    <lineage>
        <taxon>Bacteria</taxon>
        <taxon>Bacillati</taxon>
        <taxon>Bacillota</taxon>
        <taxon>Bacilli</taxon>
        <taxon>Bacillales</taxon>
        <taxon>Paenibacillaceae</taxon>
        <taxon>Paenibacillus</taxon>
    </lineage>
</organism>
<proteinExistence type="predicted"/>
<reference evidence="3" key="1">
    <citation type="submission" date="2017-02" db="EMBL/GenBank/DDBJ databases">
        <title>Delineation of Paenibacillus larvae strains originating from foulbrood outbreaks.</title>
        <authorList>
            <person name="Beims H."/>
            <person name="Bunk B."/>
            <person name="Sproeer C."/>
            <person name="Mohr K.I."/>
            <person name="Pradella S."/>
            <person name="Guenther G."/>
            <person name="Rohde M."/>
            <person name="von der Ohe W."/>
            <person name="Steinert M."/>
        </authorList>
    </citation>
    <scope>NUCLEOTIDE SEQUENCE [LARGE SCALE GENOMIC DNA]</scope>
    <source>
        <strain evidence="3">Eric_III</strain>
        <plasmid evidence="3">Plasmid unnamed1</plasmid>
    </source>
</reference>
<dbReference type="RefSeq" id="WP_104932850.1">
    <property type="nucleotide sequence ID" value="NZ_CP019656.1"/>
</dbReference>